<evidence type="ECO:0000313" key="9">
    <source>
        <dbReference type="EMBL" id="QDU83388.1"/>
    </source>
</evidence>
<dbReference type="GO" id="GO:0005524">
    <property type="term" value="F:ATP binding"/>
    <property type="evidence" value="ECO:0007669"/>
    <property type="project" value="UniProtKB-KW"/>
</dbReference>
<dbReference type="Pfam" id="PF02687">
    <property type="entry name" value="FtsX"/>
    <property type="match status" value="1"/>
</dbReference>
<evidence type="ECO:0000256" key="5">
    <source>
        <dbReference type="ARBA" id="ARBA00023136"/>
    </source>
</evidence>
<feature type="transmembrane region" description="Helical" evidence="6">
    <location>
        <begin position="248"/>
        <end position="277"/>
    </location>
</feature>
<dbReference type="PANTHER" id="PTHR30572:SF15">
    <property type="entry name" value="ABC TRANSPORTER PERMEASE"/>
    <property type="match status" value="1"/>
</dbReference>
<dbReference type="InterPro" id="IPR003838">
    <property type="entry name" value="ABC3_permease_C"/>
</dbReference>
<dbReference type="Proteomes" id="UP000319342">
    <property type="component" value="Chromosome"/>
</dbReference>
<keyword evidence="9" id="KW-0547">Nucleotide-binding</keyword>
<sequence>MVPISYTLRSLFVRRSSTLLTILGIAATVAVLAGVLALQQGFDRLFAGSGSESVAVFMRPGANAEGESQFPRDKAQTLIKGQPAIATDDQGRPLAAMEAYVALRLPRIGGGETNVPVRGVEPLTYAIHGDSVRIVEGRWPVPGTDEIAVGNKLVERMQNCRMGDVLPLNLSPMRVVGVFASDGPYGSEIWGDLDRILDALERANPNRVIARVVDGTDLEVLNDELEVDPQVPAKVQSERTYLSNQTGLLSAILITLGSFMAIVMGAAAVFTATNTMLSAVASRTHEIGILLSIGYRPVPIFVAFILESLVLGLLGGLVGCLIVLPINGIETGTTNFATFTEVAFAFRITPLVLGVAVAFSLVLGLLGGAWPAWRASRMRPTEALRRM</sequence>
<evidence type="ECO:0000256" key="1">
    <source>
        <dbReference type="ARBA" id="ARBA00004651"/>
    </source>
</evidence>
<dbReference type="Pfam" id="PF12704">
    <property type="entry name" value="MacB_PCD"/>
    <property type="match status" value="1"/>
</dbReference>
<dbReference type="InterPro" id="IPR050250">
    <property type="entry name" value="Macrolide_Exporter_MacB"/>
</dbReference>
<feature type="transmembrane region" description="Helical" evidence="6">
    <location>
        <begin position="344"/>
        <end position="370"/>
    </location>
</feature>
<name>A0A518CW12_9BACT</name>
<dbReference type="PANTHER" id="PTHR30572">
    <property type="entry name" value="MEMBRANE COMPONENT OF TRANSPORTER-RELATED"/>
    <property type="match status" value="1"/>
</dbReference>
<reference evidence="9 10" key="1">
    <citation type="submission" date="2019-02" db="EMBL/GenBank/DDBJ databases">
        <title>Deep-cultivation of Planctomycetes and their phenomic and genomic characterization uncovers novel biology.</title>
        <authorList>
            <person name="Wiegand S."/>
            <person name="Jogler M."/>
            <person name="Boedeker C."/>
            <person name="Pinto D."/>
            <person name="Vollmers J."/>
            <person name="Rivas-Marin E."/>
            <person name="Kohn T."/>
            <person name="Peeters S.H."/>
            <person name="Heuer A."/>
            <person name="Rast P."/>
            <person name="Oberbeckmann S."/>
            <person name="Bunk B."/>
            <person name="Jeske O."/>
            <person name="Meyerdierks A."/>
            <person name="Storesund J.E."/>
            <person name="Kallscheuer N."/>
            <person name="Luecker S."/>
            <person name="Lage O.M."/>
            <person name="Pohl T."/>
            <person name="Merkel B.J."/>
            <person name="Hornburger P."/>
            <person name="Mueller R.-W."/>
            <person name="Bruemmer F."/>
            <person name="Labrenz M."/>
            <person name="Spormann A.M."/>
            <person name="Op den Camp H."/>
            <person name="Overmann J."/>
            <person name="Amann R."/>
            <person name="Jetten M.S.M."/>
            <person name="Mascher T."/>
            <person name="Medema M.H."/>
            <person name="Devos D.P."/>
            <person name="Kaster A.-K."/>
            <person name="Ovreas L."/>
            <person name="Rohde M."/>
            <person name="Galperin M.Y."/>
            <person name="Jogler C."/>
        </authorList>
    </citation>
    <scope>NUCLEOTIDE SEQUENCE [LARGE SCALE GENOMIC DNA]</scope>
    <source>
        <strain evidence="9 10">Pla163</strain>
    </source>
</reference>
<dbReference type="EMBL" id="CP036290">
    <property type="protein sequence ID" value="QDU83388.1"/>
    <property type="molecule type" value="Genomic_DNA"/>
</dbReference>
<keyword evidence="9" id="KW-0067">ATP-binding</keyword>
<evidence type="ECO:0000313" key="10">
    <source>
        <dbReference type="Proteomes" id="UP000319342"/>
    </source>
</evidence>
<keyword evidence="9" id="KW-0378">Hydrolase</keyword>
<dbReference type="GO" id="GO:0022857">
    <property type="term" value="F:transmembrane transporter activity"/>
    <property type="evidence" value="ECO:0007669"/>
    <property type="project" value="TreeGrafter"/>
</dbReference>
<evidence type="ECO:0000256" key="3">
    <source>
        <dbReference type="ARBA" id="ARBA00022692"/>
    </source>
</evidence>
<comment type="subcellular location">
    <subcellularLocation>
        <location evidence="1">Cell membrane</location>
        <topology evidence="1">Multi-pass membrane protein</topology>
    </subcellularLocation>
</comment>
<evidence type="ECO:0000259" key="7">
    <source>
        <dbReference type="Pfam" id="PF02687"/>
    </source>
</evidence>
<dbReference type="EC" id="3.6.3.-" evidence="9"/>
<proteinExistence type="predicted"/>
<protein>
    <submittedName>
        <fullName evidence="9">Macrolide export ATP-binding/permease protein MacB</fullName>
        <ecNumber evidence="9">3.6.3.-</ecNumber>
    </submittedName>
</protein>
<organism evidence="9 10">
    <name type="scientific">Rohdeia mirabilis</name>
    <dbReference type="NCBI Taxonomy" id="2528008"/>
    <lineage>
        <taxon>Bacteria</taxon>
        <taxon>Pseudomonadati</taxon>
        <taxon>Planctomycetota</taxon>
        <taxon>Planctomycetia</taxon>
        <taxon>Planctomycetia incertae sedis</taxon>
        <taxon>Rohdeia</taxon>
    </lineage>
</organism>
<keyword evidence="4 6" id="KW-1133">Transmembrane helix</keyword>
<feature type="transmembrane region" description="Helical" evidence="6">
    <location>
        <begin position="298"/>
        <end position="324"/>
    </location>
</feature>
<dbReference type="RefSeq" id="WP_145182984.1">
    <property type="nucleotide sequence ID" value="NZ_CP036290.1"/>
</dbReference>
<gene>
    <name evidence="9" type="primary">macB_1</name>
    <name evidence="9" type="ORF">Pla163_04870</name>
</gene>
<feature type="domain" description="ABC3 transporter permease C-terminal" evidence="7">
    <location>
        <begin position="259"/>
        <end position="379"/>
    </location>
</feature>
<evidence type="ECO:0000256" key="2">
    <source>
        <dbReference type="ARBA" id="ARBA00022475"/>
    </source>
</evidence>
<accession>A0A518CW12</accession>
<feature type="domain" description="MacB-like periplasmic core" evidence="8">
    <location>
        <begin position="18"/>
        <end position="226"/>
    </location>
</feature>
<keyword evidence="5 6" id="KW-0472">Membrane</keyword>
<keyword evidence="10" id="KW-1185">Reference proteome</keyword>
<evidence type="ECO:0000256" key="6">
    <source>
        <dbReference type="SAM" id="Phobius"/>
    </source>
</evidence>
<keyword evidence="2" id="KW-1003">Cell membrane</keyword>
<dbReference type="GO" id="GO:0016787">
    <property type="term" value="F:hydrolase activity"/>
    <property type="evidence" value="ECO:0007669"/>
    <property type="project" value="UniProtKB-KW"/>
</dbReference>
<evidence type="ECO:0000256" key="4">
    <source>
        <dbReference type="ARBA" id="ARBA00022989"/>
    </source>
</evidence>
<keyword evidence="3 6" id="KW-0812">Transmembrane</keyword>
<dbReference type="AlphaFoldDB" id="A0A518CW12"/>
<dbReference type="InterPro" id="IPR025857">
    <property type="entry name" value="MacB_PCD"/>
</dbReference>
<dbReference type="OrthoDB" id="241967at2"/>
<evidence type="ECO:0000259" key="8">
    <source>
        <dbReference type="Pfam" id="PF12704"/>
    </source>
</evidence>
<dbReference type="GO" id="GO:0005886">
    <property type="term" value="C:plasma membrane"/>
    <property type="evidence" value="ECO:0007669"/>
    <property type="project" value="UniProtKB-SubCell"/>
</dbReference>